<dbReference type="AlphaFoldDB" id="A0A8X6QPY5"/>
<dbReference type="OrthoDB" id="6434581at2759"/>
<organism evidence="1 2">
    <name type="scientific">Nephila pilipes</name>
    <name type="common">Giant wood spider</name>
    <name type="synonym">Nephila maculata</name>
    <dbReference type="NCBI Taxonomy" id="299642"/>
    <lineage>
        <taxon>Eukaryota</taxon>
        <taxon>Metazoa</taxon>
        <taxon>Ecdysozoa</taxon>
        <taxon>Arthropoda</taxon>
        <taxon>Chelicerata</taxon>
        <taxon>Arachnida</taxon>
        <taxon>Araneae</taxon>
        <taxon>Araneomorphae</taxon>
        <taxon>Entelegynae</taxon>
        <taxon>Araneoidea</taxon>
        <taxon>Nephilidae</taxon>
        <taxon>Nephila</taxon>
    </lineage>
</organism>
<accession>A0A8X6QPY5</accession>
<name>A0A8X6QPY5_NEPPI</name>
<evidence type="ECO:0000313" key="1">
    <source>
        <dbReference type="EMBL" id="GFU30521.1"/>
    </source>
</evidence>
<sequence length="120" mass="13626">MNLNNICLEYNKRQQALTSLGEDIDTYGRVLTSEILCAFPDDVCERWTIHAKRGEIPEGDIMKQQQVLFEKIEGALTTLKIQGEPIEEFRALPSTVAFNANLKTENKQTKKNPIAILLFT</sequence>
<dbReference type="Proteomes" id="UP000887013">
    <property type="component" value="Unassembled WGS sequence"/>
</dbReference>
<dbReference type="EMBL" id="BMAW01033493">
    <property type="protein sequence ID" value="GFU30521.1"/>
    <property type="molecule type" value="Genomic_DNA"/>
</dbReference>
<proteinExistence type="predicted"/>
<gene>
    <name evidence="1" type="primary">AVEN_117384_1</name>
    <name evidence="1" type="ORF">NPIL_61771</name>
</gene>
<reference evidence="1" key="1">
    <citation type="submission" date="2020-08" db="EMBL/GenBank/DDBJ databases">
        <title>Multicomponent nature underlies the extraordinary mechanical properties of spider dragline silk.</title>
        <authorList>
            <person name="Kono N."/>
            <person name="Nakamura H."/>
            <person name="Mori M."/>
            <person name="Yoshida Y."/>
            <person name="Ohtoshi R."/>
            <person name="Malay A.D."/>
            <person name="Moran D.A.P."/>
            <person name="Tomita M."/>
            <person name="Numata K."/>
            <person name="Arakawa K."/>
        </authorList>
    </citation>
    <scope>NUCLEOTIDE SEQUENCE</scope>
</reference>
<protein>
    <submittedName>
        <fullName evidence="1">Uncharacterized protein</fullName>
    </submittedName>
</protein>
<comment type="caution">
    <text evidence="1">The sequence shown here is derived from an EMBL/GenBank/DDBJ whole genome shotgun (WGS) entry which is preliminary data.</text>
</comment>
<evidence type="ECO:0000313" key="2">
    <source>
        <dbReference type="Proteomes" id="UP000887013"/>
    </source>
</evidence>
<keyword evidence="2" id="KW-1185">Reference proteome</keyword>